<dbReference type="Gene3D" id="3.30.70.2390">
    <property type="match status" value="1"/>
</dbReference>
<feature type="compositionally biased region" description="Polar residues" evidence="1">
    <location>
        <begin position="37"/>
        <end position="49"/>
    </location>
</feature>
<dbReference type="Pfam" id="PF13399">
    <property type="entry name" value="LytR_C"/>
    <property type="match status" value="1"/>
</dbReference>
<evidence type="ECO:0000259" key="2">
    <source>
        <dbReference type="Pfam" id="PF13399"/>
    </source>
</evidence>
<dbReference type="EMBL" id="JBHRWI010000020">
    <property type="protein sequence ID" value="MFC3512023.1"/>
    <property type="molecule type" value="Genomic_DNA"/>
</dbReference>
<dbReference type="InterPro" id="IPR027381">
    <property type="entry name" value="LytR/CpsA/Psr_C"/>
</dbReference>
<organism evidence="3 4">
    <name type="scientific">Amycolatopsis halotolerans</name>
    <dbReference type="NCBI Taxonomy" id="330083"/>
    <lineage>
        <taxon>Bacteria</taxon>
        <taxon>Bacillati</taxon>
        <taxon>Actinomycetota</taxon>
        <taxon>Actinomycetes</taxon>
        <taxon>Pseudonocardiales</taxon>
        <taxon>Pseudonocardiaceae</taxon>
        <taxon>Amycolatopsis</taxon>
    </lineage>
</organism>
<accession>A0ABV7QI91</accession>
<keyword evidence="4" id="KW-1185">Reference proteome</keyword>
<proteinExistence type="predicted"/>
<gene>
    <name evidence="3" type="ORF">ACFORO_17770</name>
</gene>
<reference evidence="4" key="1">
    <citation type="journal article" date="2019" name="Int. J. Syst. Evol. Microbiol.">
        <title>The Global Catalogue of Microorganisms (GCM) 10K type strain sequencing project: providing services to taxonomists for standard genome sequencing and annotation.</title>
        <authorList>
            <consortium name="The Broad Institute Genomics Platform"/>
            <consortium name="The Broad Institute Genome Sequencing Center for Infectious Disease"/>
            <person name="Wu L."/>
            <person name="Ma J."/>
        </authorList>
    </citation>
    <scope>NUCLEOTIDE SEQUENCE [LARGE SCALE GENOMIC DNA]</scope>
    <source>
        <strain evidence="4">CGMCC 4.7682</strain>
    </source>
</reference>
<feature type="compositionally biased region" description="Low complexity" evidence="1">
    <location>
        <begin position="52"/>
        <end position="96"/>
    </location>
</feature>
<feature type="region of interest" description="Disordered" evidence="1">
    <location>
        <begin position="37"/>
        <end position="118"/>
    </location>
</feature>
<evidence type="ECO:0000313" key="3">
    <source>
        <dbReference type="EMBL" id="MFC3512023.1"/>
    </source>
</evidence>
<protein>
    <submittedName>
        <fullName evidence="3">LytR C-terminal domain-containing protein</fullName>
    </submittedName>
</protein>
<evidence type="ECO:0000256" key="1">
    <source>
        <dbReference type="SAM" id="MobiDB-lite"/>
    </source>
</evidence>
<feature type="domain" description="LytR/CpsA/Psr regulator C-terminal" evidence="2">
    <location>
        <begin position="124"/>
        <end position="213"/>
    </location>
</feature>
<sequence length="221" mass="21883">MSVFSGLSRPLKAAGVALIGIAVVAAVIGGVTVLNTSGDQNAGPSTSGEPTAPGGSSSAPEQSSSAAPSSAPSSAPASSAPASSSAASSAPASGQPGQPGGQPGQQPGQPGQAGPDQQASNKWVTLRVYNNSLVKHLAEQAAADFRGSGWNVAEVGNYSQGNIPATTAYFRPGTDEEAAAKQLAKEFGFQAQPRFDGIQNSNPGVIVIITKDYQPGGHKGS</sequence>
<name>A0ABV7QI91_9PSEU</name>
<feature type="compositionally biased region" description="Low complexity" evidence="1">
    <location>
        <begin position="104"/>
        <end position="118"/>
    </location>
</feature>
<comment type="caution">
    <text evidence="3">The sequence shown here is derived from an EMBL/GenBank/DDBJ whole genome shotgun (WGS) entry which is preliminary data.</text>
</comment>
<dbReference type="RefSeq" id="WP_354739987.1">
    <property type="nucleotide sequence ID" value="NZ_JBHMAY010000026.1"/>
</dbReference>
<dbReference type="Proteomes" id="UP001595764">
    <property type="component" value="Unassembled WGS sequence"/>
</dbReference>
<evidence type="ECO:0000313" key="4">
    <source>
        <dbReference type="Proteomes" id="UP001595764"/>
    </source>
</evidence>